<sequence>MLKDRYPQKYENNHLPSCTTNYPGISGKMEAQGVICHDLYGGIYQLNLPTFVLKDSQLIKQITIKDFDHFTDHTTLVNPETDLLWSNNLLSLNGYKWSEMRAILSGSFTSSKMKHIYGVINEVALNFSMHFMKKKGNIQTLSSLITKLQMIKRPLYISVIQSQKLLDCVKVEKIERNKMINLLLEAIKGHKTEEGNAIETGYATVQEDSYFDKVKFKQAKYLTNDHITAQVLIFFFAGFDTVATALCYGAHELAMNKDVQDNLRGEIRETHKLNNGKLIYDAVLNMKYTAQQLKWIFKNSGHY</sequence>
<evidence type="ECO:0000256" key="6">
    <source>
        <dbReference type="ARBA" id="ARBA00022723"/>
    </source>
</evidence>
<evidence type="ECO:0008006" key="15">
    <source>
        <dbReference type="Google" id="ProtNLM"/>
    </source>
</evidence>
<keyword evidence="10" id="KW-0408">Iron</keyword>
<keyword evidence="9" id="KW-0560">Oxidoreductase</keyword>
<evidence type="ECO:0000256" key="3">
    <source>
        <dbReference type="ARBA" id="ARBA00004406"/>
    </source>
</evidence>
<dbReference type="GO" id="GO:0004497">
    <property type="term" value="F:monooxygenase activity"/>
    <property type="evidence" value="ECO:0007669"/>
    <property type="project" value="UniProtKB-KW"/>
</dbReference>
<evidence type="ECO:0000256" key="5">
    <source>
        <dbReference type="ARBA" id="ARBA00022617"/>
    </source>
</evidence>
<protein>
    <recommendedName>
        <fullName evidence="15">Cytochrome P450</fullName>
    </recommendedName>
</protein>
<proteinExistence type="inferred from homology"/>
<evidence type="ECO:0000313" key="14">
    <source>
        <dbReference type="Proteomes" id="UP001566132"/>
    </source>
</evidence>
<dbReference type="AlphaFoldDB" id="A0ABD1F2T8"/>
<evidence type="ECO:0000256" key="8">
    <source>
        <dbReference type="ARBA" id="ARBA00022848"/>
    </source>
</evidence>
<evidence type="ECO:0000256" key="2">
    <source>
        <dbReference type="ARBA" id="ARBA00004174"/>
    </source>
</evidence>
<keyword evidence="5" id="KW-0349">Heme</keyword>
<comment type="similarity">
    <text evidence="4">Belongs to the cytochrome P450 family.</text>
</comment>
<dbReference type="EMBL" id="JBDJPC010000003">
    <property type="protein sequence ID" value="KAL1509568.1"/>
    <property type="molecule type" value="Genomic_DNA"/>
</dbReference>
<comment type="caution">
    <text evidence="13">The sequence shown here is derived from an EMBL/GenBank/DDBJ whole genome shotgun (WGS) entry which is preliminary data.</text>
</comment>
<evidence type="ECO:0000256" key="1">
    <source>
        <dbReference type="ARBA" id="ARBA00001971"/>
    </source>
</evidence>
<dbReference type="Gene3D" id="1.10.630.10">
    <property type="entry name" value="Cytochrome P450"/>
    <property type="match status" value="2"/>
</dbReference>
<keyword evidence="14" id="KW-1185">Reference proteome</keyword>
<keyword evidence="6" id="KW-0479">Metal-binding</keyword>
<dbReference type="GO" id="GO:0046872">
    <property type="term" value="F:metal ion binding"/>
    <property type="evidence" value="ECO:0007669"/>
    <property type="project" value="UniProtKB-KW"/>
</dbReference>
<accession>A0ABD1F2T8</accession>
<evidence type="ECO:0000256" key="9">
    <source>
        <dbReference type="ARBA" id="ARBA00023002"/>
    </source>
</evidence>
<dbReference type="InterPro" id="IPR001128">
    <property type="entry name" value="Cyt_P450"/>
</dbReference>
<dbReference type="GO" id="GO:0005789">
    <property type="term" value="C:endoplasmic reticulum membrane"/>
    <property type="evidence" value="ECO:0007669"/>
    <property type="project" value="UniProtKB-SubCell"/>
</dbReference>
<keyword evidence="12" id="KW-0472">Membrane</keyword>
<dbReference type="PANTHER" id="PTHR24292:SF54">
    <property type="entry name" value="CYP9F3-RELATED"/>
    <property type="match status" value="1"/>
</dbReference>
<keyword evidence="11" id="KW-0503">Monooxygenase</keyword>
<name>A0ABD1F2T8_HYPHA</name>
<dbReference type="PANTHER" id="PTHR24292">
    <property type="entry name" value="CYTOCHROME P450"/>
    <property type="match status" value="1"/>
</dbReference>
<evidence type="ECO:0000256" key="4">
    <source>
        <dbReference type="ARBA" id="ARBA00010617"/>
    </source>
</evidence>
<evidence type="ECO:0000313" key="13">
    <source>
        <dbReference type="EMBL" id="KAL1509568.1"/>
    </source>
</evidence>
<reference evidence="13 14" key="1">
    <citation type="submission" date="2024-05" db="EMBL/GenBank/DDBJ databases">
        <title>Genetic variation in Jamaican populations of the coffee berry borer (Hypothenemus hampei).</title>
        <authorList>
            <person name="Errbii M."/>
            <person name="Myrie A."/>
        </authorList>
    </citation>
    <scope>NUCLEOTIDE SEQUENCE [LARGE SCALE GENOMIC DNA]</scope>
    <source>
        <strain evidence="13">JA-Hopewell-2020-01-JO</strain>
        <tissue evidence="13">Whole body</tissue>
    </source>
</reference>
<comment type="subcellular location">
    <subcellularLocation>
        <location evidence="3">Endoplasmic reticulum membrane</location>
        <topology evidence="3">Peripheral membrane protein</topology>
    </subcellularLocation>
    <subcellularLocation>
        <location evidence="2">Microsome membrane</location>
        <topology evidence="2">Peripheral membrane protein</topology>
    </subcellularLocation>
</comment>
<evidence type="ECO:0000256" key="11">
    <source>
        <dbReference type="ARBA" id="ARBA00023033"/>
    </source>
</evidence>
<evidence type="ECO:0000256" key="10">
    <source>
        <dbReference type="ARBA" id="ARBA00023004"/>
    </source>
</evidence>
<comment type="cofactor">
    <cofactor evidence="1">
        <name>heme</name>
        <dbReference type="ChEBI" id="CHEBI:30413"/>
    </cofactor>
</comment>
<keyword evidence="8" id="KW-0492">Microsome</keyword>
<dbReference type="InterPro" id="IPR050476">
    <property type="entry name" value="Insect_CytP450_Detox"/>
</dbReference>
<organism evidence="13 14">
    <name type="scientific">Hypothenemus hampei</name>
    <name type="common">Coffee berry borer</name>
    <dbReference type="NCBI Taxonomy" id="57062"/>
    <lineage>
        <taxon>Eukaryota</taxon>
        <taxon>Metazoa</taxon>
        <taxon>Ecdysozoa</taxon>
        <taxon>Arthropoda</taxon>
        <taxon>Hexapoda</taxon>
        <taxon>Insecta</taxon>
        <taxon>Pterygota</taxon>
        <taxon>Neoptera</taxon>
        <taxon>Endopterygota</taxon>
        <taxon>Coleoptera</taxon>
        <taxon>Polyphaga</taxon>
        <taxon>Cucujiformia</taxon>
        <taxon>Curculionidae</taxon>
        <taxon>Scolytinae</taxon>
        <taxon>Hypothenemus</taxon>
    </lineage>
</organism>
<gene>
    <name evidence="13" type="ORF">ABEB36_004281</name>
</gene>
<evidence type="ECO:0000256" key="7">
    <source>
        <dbReference type="ARBA" id="ARBA00022824"/>
    </source>
</evidence>
<dbReference type="InterPro" id="IPR036396">
    <property type="entry name" value="Cyt_P450_sf"/>
</dbReference>
<evidence type="ECO:0000256" key="12">
    <source>
        <dbReference type="ARBA" id="ARBA00023136"/>
    </source>
</evidence>
<dbReference type="Proteomes" id="UP001566132">
    <property type="component" value="Unassembled WGS sequence"/>
</dbReference>
<dbReference type="SUPFAM" id="SSF48264">
    <property type="entry name" value="Cytochrome P450"/>
    <property type="match status" value="1"/>
</dbReference>
<keyword evidence="7" id="KW-0256">Endoplasmic reticulum</keyword>
<dbReference type="Pfam" id="PF00067">
    <property type="entry name" value="p450"/>
    <property type="match status" value="2"/>
</dbReference>